<dbReference type="Proteomes" id="UP000265882">
    <property type="component" value="Unassembled WGS sequence"/>
</dbReference>
<dbReference type="GO" id="GO:0009236">
    <property type="term" value="P:cobalamin biosynthetic process"/>
    <property type="evidence" value="ECO:0007669"/>
    <property type="project" value="InterPro"/>
</dbReference>
<dbReference type="GO" id="GO:0008817">
    <property type="term" value="F:corrinoid adenosyltransferase activity"/>
    <property type="evidence" value="ECO:0007669"/>
    <property type="project" value="UniProtKB-EC"/>
</dbReference>
<organism evidence="10 11">
    <name type="scientific">Abyssobacteria bacterium (strain SURF_5)</name>
    <dbReference type="NCBI Taxonomy" id="2093360"/>
    <lineage>
        <taxon>Bacteria</taxon>
        <taxon>Pseudomonadati</taxon>
        <taxon>Candidatus Hydrogenedentota</taxon>
        <taxon>Candidatus Abyssobacteria</taxon>
    </lineage>
</organism>
<evidence type="ECO:0000256" key="8">
    <source>
        <dbReference type="ARBA" id="ARBA00048555"/>
    </source>
</evidence>
<evidence type="ECO:0000256" key="4">
    <source>
        <dbReference type="ARBA" id="ARBA00024929"/>
    </source>
</evidence>
<dbReference type="GO" id="GO:0005524">
    <property type="term" value="F:ATP binding"/>
    <property type="evidence" value="ECO:0007669"/>
    <property type="project" value="InterPro"/>
</dbReference>
<evidence type="ECO:0000313" key="11">
    <source>
        <dbReference type="Proteomes" id="UP000265882"/>
    </source>
</evidence>
<name>A0A3A4PAW9_ABYX5</name>
<keyword evidence="10" id="KW-0808">Transferase</keyword>
<sequence length="202" mass="22463">MSTQQEQSHDALGRVHILTGEGKGKTTAALGLAMRAAGGGLKVIMIQFLKRSNRYGELKAALKLAPEFEIVQMGPECVRLLEDPSADATCTGCMKCHVDPQNLRIADLDAARKGMDLAERALTEDEYDLVILDEINYAIGFNLVAPEEVQALLKRKRRDVEVVLTGRNAHPLLLEAADYVTEMHEVKHPWRRGEQARRGIEY</sequence>
<evidence type="ECO:0000256" key="6">
    <source>
        <dbReference type="ARBA" id="ARBA00033334"/>
    </source>
</evidence>
<dbReference type="EC" id="2.5.1.17" evidence="3"/>
<comment type="similarity">
    <text evidence="2">Belongs to the Cob(I)alamin adenosyltransferase family.</text>
</comment>
<accession>A0A3A4PAW9</accession>
<dbReference type="InterPro" id="IPR027417">
    <property type="entry name" value="P-loop_NTPase"/>
</dbReference>
<dbReference type="AlphaFoldDB" id="A0A3A4PAW9"/>
<dbReference type="SUPFAM" id="SSF52540">
    <property type="entry name" value="P-loop containing nucleoside triphosphate hydrolases"/>
    <property type="match status" value="1"/>
</dbReference>
<comment type="pathway">
    <text evidence="1">Cofactor biosynthesis; adenosylcobalamin biosynthesis; adenosylcobalamin from cob(II)yrinate a,c-diamide: step 2/7.</text>
</comment>
<dbReference type="PANTHER" id="PTHR46638:SF1">
    <property type="entry name" value="CORRINOID ADENOSYLTRANSFERASE"/>
    <property type="match status" value="1"/>
</dbReference>
<evidence type="ECO:0000256" key="1">
    <source>
        <dbReference type="ARBA" id="ARBA00005121"/>
    </source>
</evidence>
<dbReference type="EMBL" id="QZKU01000026">
    <property type="protein sequence ID" value="RJP25101.1"/>
    <property type="molecule type" value="Genomic_DNA"/>
</dbReference>
<proteinExistence type="inferred from homology"/>
<dbReference type="InterPro" id="IPR003724">
    <property type="entry name" value="CblAdoTrfase_CobA"/>
</dbReference>
<dbReference type="PIRSF" id="PIRSF015617">
    <property type="entry name" value="Adensltrnsf_CobA"/>
    <property type="match status" value="1"/>
</dbReference>
<gene>
    <name evidence="10" type="ORF">C4520_03005</name>
</gene>
<dbReference type="PANTHER" id="PTHR46638">
    <property type="entry name" value="CORRINOID ADENOSYLTRANSFERASE"/>
    <property type="match status" value="1"/>
</dbReference>
<evidence type="ECO:0000256" key="3">
    <source>
        <dbReference type="ARBA" id="ARBA00012454"/>
    </source>
</evidence>
<comment type="caution">
    <text evidence="10">The sequence shown here is derived from an EMBL/GenBank/DDBJ whole genome shotgun (WGS) entry which is preliminary data.</text>
</comment>
<protein>
    <recommendedName>
        <fullName evidence="3">corrinoid adenosyltransferase</fullName>
        <ecNumber evidence="3">2.5.1.17</ecNumber>
    </recommendedName>
    <alternativeName>
        <fullName evidence="5">Cob(II)alamin adenosyltransferase</fullName>
    </alternativeName>
    <alternativeName>
        <fullName evidence="7">Cob(II)yrinic acid a,c-diamide adenosyltransferase</fullName>
    </alternativeName>
    <alternativeName>
        <fullName evidence="6">Cobinamide/cobalamin adenosyltransferase</fullName>
    </alternativeName>
</protein>
<dbReference type="Pfam" id="PF02572">
    <property type="entry name" value="CobA_CobO_BtuR"/>
    <property type="match status" value="1"/>
</dbReference>
<comment type="function">
    <text evidence="4">Required for both de novo synthesis of the corrin ring for the assimilation of exogenous corrinoids. Participates in the adenosylation of a variety of incomplete and complete corrinoids.</text>
</comment>
<comment type="catalytic activity">
    <reaction evidence="9">
        <text>2 cob(II)alamin + reduced [electron-transfer flavoprotein] + 2 ATP = 2 adenosylcob(III)alamin + 2 triphosphate + oxidized [electron-transfer flavoprotein] + 3 H(+)</text>
        <dbReference type="Rhea" id="RHEA:28671"/>
        <dbReference type="Rhea" id="RHEA-COMP:10685"/>
        <dbReference type="Rhea" id="RHEA-COMP:10686"/>
        <dbReference type="ChEBI" id="CHEBI:15378"/>
        <dbReference type="ChEBI" id="CHEBI:16304"/>
        <dbReference type="ChEBI" id="CHEBI:18036"/>
        <dbReference type="ChEBI" id="CHEBI:18408"/>
        <dbReference type="ChEBI" id="CHEBI:30616"/>
        <dbReference type="ChEBI" id="CHEBI:57692"/>
        <dbReference type="ChEBI" id="CHEBI:58307"/>
        <dbReference type="EC" id="2.5.1.17"/>
    </reaction>
</comment>
<dbReference type="Gene3D" id="3.40.50.300">
    <property type="entry name" value="P-loop containing nucleotide triphosphate hydrolases"/>
    <property type="match status" value="1"/>
</dbReference>
<evidence type="ECO:0000256" key="9">
    <source>
        <dbReference type="ARBA" id="ARBA00048692"/>
    </source>
</evidence>
<evidence type="ECO:0000313" key="10">
    <source>
        <dbReference type="EMBL" id="RJP25101.1"/>
    </source>
</evidence>
<evidence type="ECO:0000256" key="7">
    <source>
        <dbReference type="ARBA" id="ARBA00033354"/>
    </source>
</evidence>
<dbReference type="CDD" id="cd00561">
    <property type="entry name" value="CobA_ACA"/>
    <property type="match status" value="1"/>
</dbReference>
<evidence type="ECO:0000256" key="2">
    <source>
        <dbReference type="ARBA" id="ARBA00007487"/>
    </source>
</evidence>
<comment type="catalytic activity">
    <reaction evidence="8">
        <text>2 cob(II)yrinate a,c diamide + reduced [electron-transfer flavoprotein] + 2 ATP = 2 adenosylcob(III)yrinate a,c-diamide + 2 triphosphate + oxidized [electron-transfer flavoprotein] + 3 H(+)</text>
        <dbReference type="Rhea" id="RHEA:11528"/>
        <dbReference type="Rhea" id="RHEA-COMP:10685"/>
        <dbReference type="Rhea" id="RHEA-COMP:10686"/>
        <dbReference type="ChEBI" id="CHEBI:15378"/>
        <dbReference type="ChEBI" id="CHEBI:18036"/>
        <dbReference type="ChEBI" id="CHEBI:30616"/>
        <dbReference type="ChEBI" id="CHEBI:57692"/>
        <dbReference type="ChEBI" id="CHEBI:58307"/>
        <dbReference type="ChEBI" id="CHEBI:58503"/>
        <dbReference type="ChEBI" id="CHEBI:58537"/>
        <dbReference type="EC" id="2.5.1.17"/>
    </reaction>
</comment>
<reference evidence="10 11" key="1">
    <citation type="journal article" date="2017" name="ISME J.">
        <title>Energy and carbon metabolisms in a deep terrestrial subsurface fluid microbial community.</title>
        <authorList>
            <person name="Momper L."/>
            <person name="Jungbluth S.P."/>
            <person name="Lee M.D."/>
            <person name="Amend J.P."/>
        </authorList>
    </citation>
    <scope>NUCLEOTIDE SEQUENCE [LARGE SCALE GENOMIC DNA]</scope>
    <source>
        <strain evidence="10">SURF_5</strain>
    </source>
</reference>
<evidence type="ECO:0000256" key="5">
    <source>
        <dbReference type="ARBA" id="ARBA00031529"/>
    </source>
</evidence>